<keyword evidence="4" id="KW-1185">Reference proteome</keyword>
<organism evidence="3 4">
    <name type="scientific">Crossiella equi</name>
    <dbReference type="NCBI Taxonomy" id="130796"/>
    <lineage>
        <taxon>Bacteria</taxon>
        <taxon>Bacillati</taxon>
        <taxon>Actinomycetota</taxon>
        <taxon>Actinomycetes</taxon>
        <taxon>Pseudonocardiales</taxon>
        <taxon>Pseudonocardiaceae</taxon>
        <taxon>Crossiella</taxon>
    </lineage>
</organism>
<accession>A0ABS5AIW2</accession>
<evidence type="ECO:0000256" key="2">
    <source>
        <dbReference type="SAM" id="Phobius"/>
    </source>
</evidence>
<evidence type="ECO:0000256" key="1">
    <source>
        <dbReference type="SAM" id="MobiDB-lite"/>
    </source>
</evidence>
<feature type="compositionally biased region" description="Low complexity" evidence="1">
    <location>
        <begin position="19"/>
        <end position="42"/>
    </location>
</feature>
<feature type="transmembrane region" description="Helical" evidence="2">
    <location>
        <begin position="165"/>
        <end position="182"/>
    </location>
</feature>
<feature type="compositionally biased region" description="Low complexity" evidence="1">
    <location>
        <begin position="62"/>
        <end position="88"/>
    </location>
</feature>
<comment type="caution">
    <text evidence="3">The sequence shown here is derived from an EMBL/GenBank/DDBJ whole genome shotgun (WGS) entry which is preliminary data.</text>
</comment>
<feature type="compositionally biased region" description="Pro residues" evidence="1">
    <location>
        <begin position="46"/>
        <end position="58"/>
    </location>
</feature>
<feature type="transmembrane region" description="Helical" evidence="2">
    <location>
        <begin position="130"/>
        <end position="153"/>
    </location>
</feature>
<feature type="compositionally biased region" description="Low complexity" evidence="1">
    <location>
        <begin position="1"/>
        <end position="13"/>
    </location>
</feature>
<keyword evidence="2" id="KW-0812">Transmembrane</keyword>
<keyword evidence="2" id="KW-1133">Transmembrane helix</keyword>
<dbReference type="EMBL" id="JAGIOO010000001">
    <property type="protein sequence ID" value="MBP2476503.1"/>
    <property type="molecule type" value="Genomic_DNA"/>
</dbReference>
<feature type="transmembrane region" description="Helical" evidence="2">
    <location>
        <begin position="188"/>
        <end position="210"/>
    </location>
</feature>
<gene>
    <name evidence="3" type="ORF">JOF53_005375</name>
</gene>
<dbReference type="Proteomes" id="UP001519363">
    <property type="component" value="Unassembled WGS sequence"/>
</dbReference>
<reference evidence="3 4" key="1">
    <citation type="submission" date="2021-03" db="EMBL/GenBank/DDBJ databases">
        <title>Sequencing the genomes of 1000 actinobacteria strains.</title>
        <authorList>
            <person name="Klenk H.-P."/>
        </authorList>
    </citation>
    <scope>NUCLEOTIDE SEQUENCE [LARGE SCALE GENOMIC DNA]</scope>
    <source>
        <strain evidence="3 4">DSM 44580</strain>
    </source>
</reference>
<protein>
    <submittedName>
        <fullName evidence="3">Uncharacterized protein</fullName>
    </submittedName>
</protein>
<keyword evidence="2" id="KW-0472">Membrane</keyword>
<proteinExistence type="predicted"/>
<evidence type="ECO:0000313" key="4">
    <source>
        <dbReference type="Proteomes" id="UP001519363"/>
    </source>
</evidence>
<dbReference type="RefSeq" id="WP_086785145.1">
    <property type="nucleotide sequence ID" value="NZ_JAGIOO010000001.1"/>
</dbReference>
<feature type="transmembrane region" description="Helical" evidence="2">
    <location>
        <begin position="95"/>
        <end position="118"/>
    </location>
</feature>
<evidence type="ECO:0000313" key="3">
    <source>
        <dbReference type="EMBL" id="MBP2476503.1"/>
    </source>
</evidence>
<name>A0ABS5AIW2_9PSEU</name>
<sequence length="244" mass="25537">MTQPPQWGQQPGGQPQPGYPQQGYPQQGYPQQGQWQPGQWQGQPGGYPPGQPPQPYPGQPGGYPAQPGHPVHPQAGAPQPGAPQVLPGRANRPGVATAAMVLSYVIAAGMTGLGLYILGSGIAGDGSLIVMIPIAAIVGGLGLLNLVGAYSLNHRDFPHFQQAQAGTMMPLLICIGGAIRSLSRGVDLVDSFSIGVLVLLAVCVTVLVLLSRPVVREWVRVTHEDSIRRGVVPRNGPRTMGPAR</sequence>
<feature type="region of interest" description="Disordered" evidence="1">
    <location>
        <begin position="1"/>
        <end position="89"/>
    </location>
</feature>